<dbReference type="Proteomes" id="UP001519294">
    <property type="component" value="Unassembled WGS sequence"/>
</dbReference>
<feature type="transmembrane region" description="Helical" evidence="1">
    <location>
        <begin position="43"/>
        <end position="64"/>
    </location>
</feature>
<sequence>MEKSQEMHFYESKIRLIFLLILGVVFILFGVLVGVFAFNEGDLGMGVLGAVLALFFAFCIVMGLKRLGNPGPYLTLTEEDLIINASSNNPIYIKWVDIEAFSIYKKNNNKFIGVILYDEEKYRDLMSDKMRKLYHINTVMHLPLYNITWGQIKRRDKERLLEELEGRISQNLQADGNDSV</sequence>
<organism evidence="2 3">
    <name type="scientific">Virgibacillus alimentarius</name>
    <dbReference type="NCBI Taxonomy" id="698769"/>
    <lineage>
        <taxon>Bacteria</taxon>
        <taxon>Bacillati</taxon>
        <taxon>Bacillota</taxon>
        <taxon>Bacilli</taxon>
        <taxon>Bacillales</taxon>
        <taxon>Bacillaceae</taxon>
        <taxon>Virgibacillus</taxon>
    </lineage>
</organism>
<evidence type="ECO:0000313" key="3">
    <source>
        <dbReference type="Proteomes" id="UP001519294"/>
    </source>
</evidence>
<keyword evidence="3" id="KW-1185">Reference proteome</keyword>
<reference evidence="2 3" key="1">
    <citation type="submission" date="2021-03" db="EMBL/GenBank/DDBJ databases">
        <title>Genomic Encyclopedia of Type Strains, Phase IV (KMG-IV): sequencing the most valuable type-strain genomes for metagenomic binning, comparative biology and taxonomic classification.</title>
        <authorList>
            <person name="Goeker M."/>
        </authorList>
    </citation>
    <scope>NUCLEOTIDE SEQUENCE [LARGE SCALE GENOMIC DNA]</scope>
    <source>
        <strain evidence="2 3">DSM 25790</strain>
    </source>
</reference>
<proteinExistence type="predicted"/>
<keyword evidence="1" id="KW-0812">Transmembrane</keyword>
<name>A0ABS4S8F5_9BACI</name>
<dbReference type="NCBIfam" id="NF041635">
    <property type="entry name" value="STM3941_fam"/>
    <property type="match status" value="1"/>
</dbReference>
<feature type="transmembrane region" description="Helical" evidence="1">
    <location>
        <begin position="16"/>
        <end position="37"/>
    </location>
</feature>
<evidence type="ECO:0000313" key="2">
    <source>
        <dbReference type="EMBL" id="MBP2257777.1"/>
    </source>
</evidence>
<comment type="caution">
    <text evidence="2">The sequence shown here is derived from an EMBL/GenBank/DDBJ whole genome shotgun (WGS) entry which is preliminary data.</text>
</comment>
<keyword evidence="1" id="KW-0472">Membrane</keyword>
<keyword evidence="1" id="KW-1133">Transmembrane helix</keyword>
<dbReference type="EMBL" id="JAGIKX010000014">
    <property type="protein sequence ID" value="MBP2257777.1"/>
    <property type="molecule type" value="Genomic_DNA"/>
</dbReference>
<gene>
    <name evidence="2" type="ORF">J2Z81_001731</name>
</gene>
<accession>A0ABS4S8F5</accession>
<evidence type="ECO:0008006" key="4">
    <source>
        <dbReference type="Google" id="ProtNLM"/>
    </source>
</evidence>
<evidence type="ECO:0000256" key="1">
    <source>
        <dbReference type="SAM" id="Phobius"/>
    </source>
</evidence>
<dbReference type="RefSeq" id="WP_226371160.1">
    <property type="nucleotide sequence ID" value="NZ_JAGIKX010000014.1"/>
</dbReference>
<dbReference type="InterPro" id="IPR048136">
    <property type="entry name" value="STM3941-like"/>
</dbReference>
<protein>
    <recommendedName>
        <fullName evidence="4">YcxB-like protein domain-containing protein</fullName>
    </recommendedName>
</protein>